<evidence type="ECO:0000313" key="2">
    <source>
        <dbReference type="Proteomes" id="UP000005945"/>
    </source>
</evidence>
<dbReference type="HOGENOM" id="CLU_050639_0_0_9"/>
<organism evidence="1 2">
    <name type="scientific">Faecalibacterium prausnitzii M21/2</name>
    <dbReference type="NCBI Taxonomy" id="411485"/>
    <lineage>
        <taxon>Bacteria</taxon>
        <taxon>Bacillati</taxon>
        <taxon>Bacillota</taxon>
        <taxon>Clostridia</taxon>
        <taxon>Eubacteriales</taxon>
        <taxon>Oscillospiraceae</taxon>
        <taxon>Faecalibacterium</taxon>
    </lineage>
</organism>
<dbReference type="Proteomes" id="UP000005945">
    <property type="component" value="Unassembled WGS sequence"/>
</dbReference>
<dbReference type="SUPFAM" id="SSF69279">
    <property type="entry name" value="Phage tail proteins"/>
    <property type="match status" value="1"/>
</dbReference>
<reference evidence="1 2" key="1">
    <citation type="submission" date="2007-09" db="EMBL/GenBank/DDBJ databases">
        <title>Draft genome sequence of Faecalibacterium prausnitzii M21/2.</title>
        <authorList>
            <person name="Sudarsanam P."/>
            <person name="Ley R."/>
            <person name="Guruge J."/>
            <person name="Turnbaugh P.J."/>
            <person name="Mahowald M."/>
            <person name="Liep D."/>
            <person name="Gordon J."/>
        </authorList>
    </citation>
    <scope>NUCLEOTIDE SEQUENCE [LARGE SCALE GENOMIC DNA]</scope>
    <source>
        <strain evidence="1 2">M21/2</strain>
    </source>
</reference>
<comment type="caution">
    <text evidence="1">The sequence shown here is derived from an EMBL/GenBank/DDBJ whole genome shotgun (WGS) entry which is preliminary data.</text>
</comment>
<dbReference type="EMBL" id="ABED02000025">
    <property type="protein sequence ID" value="EDP21736.1"/>
    <property type="molecule type" value="Genomic_DNA"/>
</dbReference>
<accession>A8SB41</accession>
<name>A8SB41_9FIRM</name>
<dbReference type="AlphaFoldDB" id="A8SB41"/>
<proteinExistence type="predicted"/>
<reference evidence="1 2" key="2">
    <citation type="submission" date="2007-09" db="EMBL/GenBank/DDBJ databases">
        <authorList>
            <person name="Fulton L."/>
            <person name="Clifton S."/>
            <person name="Fulton B."/>
            <person name="Xu J."/>
            <person name="Minx P."/>
            <person name="Pepin K.H."/>
            <person name="Johnson M."/>
            <person name="Thiruvilangam P."/>
            <person name="Bhonagiri V."/>
            <person name="Nash W.E."/>
            <person name="Mardis E.R."/>
            <person name="Wilson R.K."/>
        </authorList>
    </citation>
    <scope>NUCLEOTIDE SEQUENCE [LARGE SCALE GENOMIC DNA]</scope>
    <source>
        <strain evidence="1 2">M21/2</strain>
    </source>
</reference>
<sequence length="332" mass="35607">MSARTATVNIFVDGKAMDKEQRSTVTSVTYTDPASGQADSLDIAVSGGGNKWITDWYPGEGKVVSATIVLSDWEQEGAQDITLDCGKFILDEPKFSGWPVSGTLSAVSTPANKGFSKTERTKTWENVTLKEIGKNIADRAGITLAWDVSGSSFSISSVEQSKKADCEFFTELCNNYGLQVKVYSHKLVVYDREAYKKKAVVDTVDASEFASWDGGPSMSEVYTGGEYTYTSPQTSKKIVAKVGGGDKILKKSGKADSAADAERKIKALVSNANHGHIKLNFEMMGNAKWISTQCIQVNGLGVLSGKYYLDSVSNKVDGSGGSTVSVEASLVE</sequence>
<evidence type="ECO:0008006" key="3">
    <source>
        <dbReference type="Google" id="ProtNLM"/>
    </source>
</evidence>
<gene>
    <name evidence="1" type="ORF">FAEPRAM212_01557</name>
</gene>
<evidence type="ECO:0000313" key="1">
    <source>
        <dbReference type="EMBL" id="EDP21736.1"/>
    </source>
</evidence>
<protein>
    <recommendedName>
        <fullName evidence="3">Phage late control gene D protein (GPD)</fullName>
    </recommendedName>
</protein>